<evidence type="ECO:0000313" key="3">
    <source>
        <dbReference type="Proteomes" id="UP000693970"/>
    </source>
</evidence>
<keyword evidence="3" id="KW-1185">Reference proteome</keyword>
<dbReference type="GO" id="GO:0004540">
    <property type="term" value="F:RNA nuclease activity"/>
    <property type="evidence" value="ECO:0007669"/>
    <property type="project" value="InterPro"/>
</dbReference>
<organism evidence="2 3">
    <name type="scientific">Nitzschia inconspicua</name>
    <dbReference type="NCBI Taxonomy" id="303405"/>
    <lineage>
        <taxon>Eukaryota</taxon>
        <taxon>Sar</taxon>
        <taxon>Stramenopiles</taxon>
        <taxon>Ochrophyta</taxon>
        <taxon>Bacillariophyta</taxon>
        <taxon>Bacillariophyceae</taxon>
        <taxon>Bacillariophycidae</taxon>
        <taxon>Bacillariales</taxon>
        <taxon>Bacillariaceae</taxon>
        <taxon>Nitzschia</taxon>
    </lineage>
</organism>
<dbReference type="AlphaFoldDB" id="A0A9K3LY10"/>
<feature type="domain" description="NYN" evidence="1">
    <location>
        <begin position="23"/>
        <end position="147"/>
    </location>
</feature>
<comment type="caution">
    <text evidence="2">The sequence shown here is derived from an EMBL/GenBank/DDBJ whole genome shotgun (WGS) entry which is preliminary data.</text>
</comment>
<sequence length="422" mass="46749">MSLRPVANCDVTVPVPNEHKGNTATQGIRDKVAKYGRVVEKRIYYDSRQPTEVSVPRAELDSSGFTFVDCPSRNRKETLDKKIIVDIMCFAWERVSTGSKACIVLITSDGDYSYALARLRDIGVFAVVMYRPVNVSKVLINNANVVLSWESDVLGGPPTKDGNVSSMKCSMKRISTLQQYQLPASINSDVLGGPPTKGGNESSMKRNTTLQQYQLPASINSVSVKLAHKPGPRRDGATIESSKSTCNKIINKRQIQAIQIKQPNQQQRNQSILLLLNAVLDAQYRNVKKGISVFSTWASESGTASSFYKKMGDKNQKLYQTLRNLGTQKGYIEWGPRDMFVNGTPVVKVKKRTGKAKGLSFLRLTYSGLAILKPNMPSSQESGWIPVVRKRDDGVLKQSDMHIVDQNNCRASASEPIKSLQK</sequence>
<proteinExistence type="predicted"/>
<dbReference type="Proteomes" id="UP000693970">
    <property type="component" value="Unassembled WGS sequence"/>
</dbReference>
<evidence type="ECO:0000313" key="2">
    <source>
        <dbReference type="EMBL" id="KAG7370594.1"/>
    </source>
</evidence>
<dbReference type="OrthoDB" id="44964at2759"/>
<dbReference type="EMBL" id="JAGRRH010000004">
    <property type="protein sequence ID" value="KAG7370594.1"/>
    <property type="molecule type" value="Genomic_DNA"/>
</dbReference>
<reference evidence="2" key="1">
    <citation type="journal article" date="2021" name="Sci. Rep.">
        <title>Diploid genomic architecture of Nitzschia inconspicua, an elite biomass production diatom.</title>
        <authorList>
            <person name="Oliver A."/>
            <person name="Podell S."/>
            <person name="Pinowska A."/>
            <person name="Traller J.C."/>
            <person name="Smith S.R."/>
            <person name="McClure R."/>
            <person name="Beliaev A."/>
            <person name="Bohutskyi P."/>
            <person name="Hill E.A."/>
            <person name="Rabines A."/>
            <person name="Zheng H."/>
            <person name="Allen L.Z."/>
            <person name="Kuo A."/>
            <person name="Grigoriev I.V."/>
            <person name="Allen A.E."/>
            <person name="Hazlebeck D."/>
            <person name="Allen E.E."/>
        </authorList>
    </citation>
    <scope>NUCLEOTIDE SEQUENCE</scope>
    <source>
        <strain evidence="2">Hildebrandi</strain>
    </source>
</reference>
<dbReference type="InterPro" id="IPR021139">
    <property type="entry name" value="NYN"/>
</dbReference>
<reference evidence="2" key="2">
    <citation type="submission" date="2021-04" db="EMBL/GenBank/DDBJ databases">
        <authorList>
            <person name="Podell S."/>
        </authorList>
    </citation>
    <scope>NUCLEOTIDE SEQUENCE</scope>
    <source>
        <strain evidence="2">Hildebrandi</strain>
    </source>
</reference>
<accession>A0A9K3LY10</accession>
<protein>
    <submittedName>
        <fullName evidence="2">NYN domain containing protein</fullName>
    </submittedName>
</protein>
<name>A0A9K3LY10_9STRA</name>
<dbReference type="Pfam" id="PF01936">
    <property type="entry name" value="NYN"/>
    <property type="match status" value="1"/>
</dbReference>
<gene>
    <name evidence="2" type="ORF">IV203_019164</name>
</gene>
<evidence type="ECO:0000259" key="1">
    <source>
        <dbReference type="Pfam" id="PF01936"/>
    </source>
</evidence>